<keyword evidence="2" id="KW-1133">Transmembrane helix</keyword>
<keyword evidence="4" id="KW-1185">Reference proteome</keyword>
<feature type="compositionally biased region" description="Pro residues" evidence="1">
    <location>
        <begin position="89"/>
        <end position="103"/>
    </location>
</feature>
<feature type="compositionally biased region" description="Basic and acidic residues" evidence="1">
    <location>
        <begin position="107"/>
        <end position="121"/>
    </location>
</feature>
<dbReference type="Proteomes" id="UP000620124">
    <property type="component" value="Unassembled WGS sequence"/>
</dbReference>
<gene>
    <name evidence="3" type="ORF">MVEN_02172800</name>
</gene>
<keyword evidence="2" id="KW-0472">Membrane</keyword>
<protein>
    <submittedName>
        <fullName evidence="3">Uncharacterized protein</fullName>
    </submittedName>
</protein>
<evidence type="ECO:0000313" key="3">
    <source>
        <dbReference type="EMBL" id="KAF7336247.1"/>
    </source>
</evidence>
<evidence type="ECO:0000256" key="1">
    <source>
        <dbReference type="SAM" id="MobiDB-lite"/>
    </source>
</evidence>
<dbReference type="EMBL" id="JACAZI010000023">
    <property type="protein sequence ID" value="KAF7336247.1"/>
    <property type="molecule type" value="Genomic_DNA"/>
</dbReference>
<reference evidence="3" key="1">
    <citation type="submission" date="2020-05" db="EMBL/GenBank/DDBJ databases">
        <title>Mycena genomes resolve the evolution of fungal bioluminescence.</title>
        <authorList>
            <person name="Tsai I.J."/>
        </authorList>
    </citation>
    <scope>NUCLEOTIDE SEQUENCE</scope>
    <source>
        <strain evidence="3">CCC161011</strain>
    </source>
</reference>
<feature type="transmembrane region" description="Helical" evidence="2">
    <location>
        <begin position="170"/>
        <end position="187"/>
    </location>
</feature>
<organism evidence="3 4">
    <name type="scientific">Mycena venus</name>
    <dbReference type="NCBI Taxonomy" id="2733690"/>
    <lineage>
        <taxon>Eukaryota</taxon>
        <taxon>Fungi</taxon>
        <taxon>Dikarya</taxon>
        <taxon>Basidiomycota</taxon>
        <taxon>Agaricomycotina</taxon>
        <taxon>Agaricomycetes</taxon>
        <taxon>Agaricomycetidae</taxon>
        <taxon>Agaricales</taxon>
        <taxon>Marasmiineae</taxon>
        <taxon>Mycenaceae</taxon>
        <taxon>Mycena</taxon>
    </lineage>
</organism>
<name>A0A8H6X8W2_9AGAR</name>
<proteinExistence type="predicted"/>
<dbReference type="AlphaFoldDB" id="A0A8H6X8W2"/>
<evidence type="ECO:0000313" key="4">
    <source>
        <dbReference type="Proteomes" id="UP000620124"/>
    </source>
</evidence>
<comment type="caution">
    <text evidence="3">The sequence shown here is derived from an EMBL/GenBank/DDBJ whole genome shotgun (WGS) entry which is preliminary data.</text>
</comment>
<sequence length="202" mass="23457">MLNLPDREEMPAVLVAGEILLVLRVVPPEDGQEAQARQMVRERVEWRQRLQHPLVQMQGWKQRQQRFQRNHRLHRLQQLQLQFQRPQQRPVPMPEQVPGPEQAPEPEDVRERVERVPVPEQEQERERLLRSAQCMQLLKTPSLGLVLARLPSLIFLSLLTMLALELIGRFTFLGLLVTILAYLVLIARTSREAQSAKTGPVT</sequence>
<evidence type="ECO:0000256" key="2">
    <source>
        <dbReference type="SAM" id="Phobius"/>
    </source>
</evidence>
<feature type="region of interest" description="Disordered" evidence="1">
    <location>
        <begin position="85"/>
        <end position="121"/>
    </location>
</feature>
<dbReference type="OrthoDB" id="3067230at2759"/>
<accession>A0A8H6X8W2</accession>
<keyword evidence="2" id="KW-0812">Transmembrane</keyword>